<name>A0AA88U3S9_9ASTE</name>
<dbReference type="Proteomes" id="UP001187471">
    <property type="component" value="Unassembled WGS sequence"/>
</dbReference>
<dbReference type="PANTHER" id="PTHR35420:SF1">
    <property type="entry name" value="OS09G0480532 PROTEIN"/>
    <property type="match status" value="1"/>
</dbReference>
<sequence length="197" mass="20080">MNPHKKIKESVAITWGAHAIKDDSIFFRSTVQIKMKAYLIAIIVCLSVAAASLFVCVLCKAGRKKKTKSPTVTRPSSNYAYPDVERGVKKSGTRDGGMVILAGATAAVVATAVTAAAVSSSGGGGGDGGGGGGCGGGGCGGGGCGGGRTRLHKVSHYLAPVQKDVGMQPLQDQVVNVSCLQQEERPKHQSVAQLALN</sequence>
<keyword evidence="1" id="KW-1133">Transmembrane helix</keyword>
<dbReference type="EMBL" id="JAVXUO010002638">
    <property type="protein sequence ID" value="KAK2970858.1"/>
    <property type="molecule type" value="Genomic_DNA"/>
</dbReference>
<keyword evidence="1" id="KW-0472">Membrane</keyword>
<feature type="transmembrane region" description="Helical" evidence="1">
    <location>
        <begin position="37"/>
        <end position="59"/>
    </location>
</feature>
<keyword evidence="1" id="KW-0812">Transmembrane</keyword>
<evidence type="ECO:0000313" key="3">
    <source>
        <dbReference type="Proteomes" id="UP001187471"/>
    </source>
</evidence>
<proteinExistence type="predicted"/>
<dbReference type="AlphaFoldDB" id="A0AA88U3S9"/>
<reference evidence="2" key="1">
    <citation type="submission" date="2022-12" db="EMBL/GenBank/DDBJ databases">
        <title>Draft genome assemblies for two species of Escallonia (Escalloniales).</title>
        <authorList>
            <person name="Chanderbali A."/>
            <person name="Dervinis C."/>
            <person name="Anghel I."/>
            <person name="Soltis D."/>
            <person name="Soltis P."/>
            <person name="Zapata F."/>
        </authorList>
    </citation>
    <scope>NUCLEOTIDE SEQUENCE</scope>
    <source>
        <strain evidence="2">UCBG92.1500</strain>
        <tissue evidence="2">Leaf</tissue>
    </source>
</reference>
<evidence type="ECO:0000256" key="1">
    <source>
        <dbReference type="SAM" id="Phobius"/>
    </source>
</evidence>
<accession>A0AA88U3S9</accession>
<organism evidence="2 3">
    <name type="scientific">Escallonia rubra</name>
    <dbReference type="NCBI Taxonomy" id="112253"/>
    <lineage>
        <taxon>Eukaryota</taxon>
        <taxon>Viridiplantae</taxon>
        <taxon>Streptophyta</taxon>
        <taxon>Embryophyta</taxon>
        <taxon>Tracheophyta</taxon>
        <taxon>Spermatophyta</taxon>
        <taxon>Magnoliopsida</taxon>
        <taxon>eudicotyledons</taxon>
        <taxon>Gunneridae</taxon>
        <taxon>Pentapetalae</taxon>
        <taxon>asterids</taxon>
        <taxon>campanulids</taxon>
        <taxon>Escalloniales</taxon>
        <taxon>Escalloniaceae</taxon>
        <taxon>Escallonia</taxon>
    </lineage>
</organism>
<comment type="caution">
    <text evidence="2">The sequence shown here is derived from an EMBL/GenBank/DDBJ whole genome shotgun (WGS) entry which is preliminary data.</text>
</comment>
<dbReference type="PANTHER" id="PTHR35420">
    <property type="entry name" value="OS02G0198500 PROTEIN"/>
    <property type="match status" value="1"/>
</dbReference>
<gene>
    <name evidence="2" type="ORF">RJ640_006521</name>
</gene>
<evidence type="ECO:0000313" key="2">
    <source>
        <dbReference type="EMBL" id="KAK2970858.1"/>
    </source>
</evidence>
<keyword evidence="3" id="KW-1185">Reference proteome</keyword>
<protein>
    <submittedName>
        <fullName evidence="2">Uncharacterized protein</fullName>
    </submittedName>
</protein>